<feature type="transmembrane region" description="Helical" evidence="6">
    <location>
        <begin position="301"/>
        <end position="327"/>
    </location>
</feature>
<dbReference type="PANTHER" id="PTHR12778:SF10">
    <property type="entry name" value="MAJOR FACILITATOR SUPERFAMILY DOMAIN-CONTAINING PROTEIN 3"/>
    <property type="match status" value="1"/>
</dbReference>
<dbReference type="RefSeq" id="WP_221031639.1">
    <property type="nucleotide sequence ID" value="NZ_CP139781.1"/>
</dbReference>
<feature type="transmembrane region" description="Helical" evidence="6">
    <location>
        <begin position="242"/>
        <end position="263"/>
    </location>
</feature>
<keyword evidence="5 6" id="KW-0472">Membrane</keyword>
<evidence type="ECO:0000256" key="3">
    <source>
        <dbReference type="ARBA" id="ARBA00022692"/>
    </source>
</evidence>
<feature type="transmembrane region" description="Helical" evidence="6">
    <location>
        <begin position="366"/>
        <end position="387"/>
    </location>
</feature>
<feature type="transmembrane region" description="Helical" evidence="6">
    <location>
        <begin position="7"/>
        <end position="24"/>
    </location>
</feature>
<dbReference type="Gene3D" id="1.20.1250.20">
    <property type="entry name" value="MFS general substrate transporter like domains"/>
    <property type="match status" value="1"/>
</dbReference>
<feature type="transmembrane region" description="Helical" evidence="6">
    <location>
        <begin position="39"/>
        <end position="60"/>
    </location>
</feature>
<sequence length="394" mass="41494">MPTRWKFALLYFSEGAPIGFLWWGLPTLLRQDDVAVERIAALTATLALPWTLKFLWAPLVDACRSSRWGFKHWAGAAQLGMGACLLPLIWIDPATHFGVWFGLLLTHAVCAATQDVAIDALAINAVESTERGSLNAAMQIGMLGGRSLFGGGAIVLVGWGGWPVLFGALLTAIWLSLLVLWRGVEEPPKAEGESRRFWTTLRAGFSRRTTWLGLGFALIAGAGFETVGALAGPLLVDHAASSGTVATFFAFPVVIAMAIGGWVGGRWSDRGPRPVRAGIALVALTLAVLLVALAAKSGASVPLLITTLVVVYLTIGAFTAISYALFMDLTDPALGATQFSTFMAATNGCEVWAVAAGGLLVGRLGYGPGFSLMALAGLLGLAVLWALTRKARTA</sequence>
<keyword evidence="8" id="KW-1185">Reference proteome</keyword>
<keyword evidence="2" id="KW-0813">Transport</keyword>
<name>A0ABZ1C405_9BACT</name>
<dbReference type="EMBL" id="CP139781">
    <property type="protein sequence ID" value="WRQ86132.1"/>
    <property type="molecule type" value="Genomic_DNA"/>
</dbReference>
<dbReference type="InterPro" id="IPR036259">
    <property type="entry name" value="MFS_trans_sf"/>
</dbReference>
<evidence type="ECO:0008006" key="9">
    <source>
        <dbReference type="Google" id="ProtNLM"/>
    </source>
</evidence>
<comment type="subcellular location">
    <subcellularLocation>
        <location evidence="1">Membrane</location>
        <topology evidence="1">Multi-pass membrane protein</topology>
    </subcellularLocation>
</comment>
<feature type="transmembrane region" description="Helical" evidence="6">
    <location>
        <begin position="339"/>
        <end position="360"/>
    </location>
</feature>
<evidence type="ECO:0000313" key="8">
    <source>
        <dbReference type="Proteomes" id="UP000738431"/>
    </source>
</evidence>
<dbReference type="InterPro" id="IPR011701">
    <property type="entry name" value="MFS"/>
</dbReference>
<protein>
    <recommendedName>
        <fullName evidence="9">MFS transporter</fullName>
    </recommendedName>
</protein>
<dbReference type="SUPFAM" id="SSF103473">
    <property type="entry name" value="MFS general substrate transporter"/>
    <property type="match status" value="1"/>
</dbReference>
<organism evidence="7 8">
    <name type="scientific">Actomonas aquatica</name>
    <dbReference type="NCBI Taxonomy" id="2866162"/>
    <lineage>
        <taxon>Bacteria</taxon>
        <taxon>Pseudomonadati</taxon>
        <taxon>Verrucomicrobiota</taxon>
        <taxon>Opitutia</taxon>
        <taxon>Opitutales</taxon>
        <taxon>Opitutaceae</taxon>
        <taxon>Actomonas</taxon>
    </lineage>
</organism>
<keyword evidence="4 6" id="KW-1133">Transmembrane helix</keyword>
<reference evidence="7 8" key="2">
    <citation type="submission" date="2023-12" db="EMBL/GenBank/DDBJ databases">
        <title>Description of an unclassified Opitutus bacterium of Verrucomicrobiota.</title>
        <authorList>
            <person name="Zhang D.-F."/>
        </authorList>
    </citation>
    <scope>NUCLEOTIDE SEQUENCE [LARGE SCALE GENOMIC DNA]</scope>
    <source>
        <strain evidence="7 8">WL0086</strain>
    </source>
</reference>
<keyword evidence="3 6" id="KW-0812">Transmembrane</keyword>
<dbReference type="Proteomes" id="UP000738431">
    <property type="component" value="Chromosome"/>
</dbReference>
<dbReference type="InterPro" id="IPR004752">
    <property type="entry name" value="AmpG_permease/AT-1"/>
</dbReference>
<feature type="transmembrane region" description="Helical" evidence="6">
    <location>
        <begin position="211"/>
        <end position="236"/>
    </location>
</feature>
<reference evidence="7 8" key="1">
    <citation type="submission" date="2021-08" db="EMBL/GenBank/DDBJ databases">
        <authorList>
            <person name="Zhang D."/>
            <person name="Zhang A."/>
            <person name="Wang L."/>
        </authorList>
    </citation>
    <scope>NUCLEOTIDE SEQUENCE [LARGE SCALE GENOMIC DNA]</scope>
    <source>
        <strain evidence="7 8">WL0086</strain>
    </source>
</reference>
<feature type="transmembrane region" description="Helical" evidence="6">
    <location>
        <begin position="162"/>
        <end position="181"/>
    </location>
</feature>
<evidence type="ECO:0000256" key="1">
    <source>
        <dbReference type="ARBA" id="ARBA00004141"/>
    </source>
</evidence>
<feature type="transmembrane region" description="Helical" evidence="6">
    <location>
        <begin position="275"/>
        <end position="295"/>
    </location>
</feature>
<feature type="transmembrane region" description="Helical" evidence="6">
    <location>
        <begin position="72"/>
        <end position="91"/>
    </location>
</feature>
<evidence type="ECO:0000256" key="2">
    <source>
        <dbReference type="ARBA" id="ARBA00022448"/>
    </source>
</evidence>
<gene>
    <name evidence="7" type="ORF">K1X11_015055</name>
</gene>
<evidence type="ECO:0000256" key="6">
    <source>
        <dbReference type="SAM" id="Phobius"/>
    </source>
</evidence>
<accession>A0ABZ1C405</accession>
<evidence type="ECO:0000256" key="5">
    <source>
        <dbReference type="ARBA" id="ARBA00023136"/>
    </source>
</evidence>
<dbReference type="PANTHER" id="PTHR12778">
    <property type="entry name" value="SOLUTE CARRIER FAMILY 33 ACETYL-COA TRANSPORTER -RELATED"/>
    <property type="match status" value="1"/>
</dbReference>
<evidence type="ECO:0000256" key="4">
    <source>
        <dbReference type="ARBA" id="ARBA00022989"/>
    </source>
</evidence>
<proteinExistence type="predicted"/>
<evidence type="ECO:0000313" key="7">
    <source>
        <dbReference type="EMBL" id="WRQ86132.1"/>
    </source>
</evidence>
<dbReference type="Pfam" id="PF07690">
    <property type="entry name" value="MFS_1"/>
    <property type="match status" value="1"/>
</dbReference>